<dbReference type="NCBIfam" id="TIGR01653">
    <property type="entry name" value="lactococcin_972"/>
    <property type="match status" value="1"/>
</dbReference>
<evidence type="ECO:0000313" key="3">
    <source>
        <dbReference type="Proteomes" id="UP000280819"/>
    </source>
</evidence>
<protein>
    <submittedName>
        <fullName evidence="2">Lactococcin 972 family bacteriocin</fullName>
    </submittedName>
</protein>
<dbReference type="RefSeq" id="WP_124842916.1">
    <property type="nucleotide sequence ID" value="NZ_RQZG01000002.1"/>
</dbReference>
<dbReference type="EMBL" id="RQZG01000002">
    <property type="protein sequence ID" value="RRD06677.1"/>
    <property type="molecule type" value="Genomic_DNA"/>
</dbReference>
<feature type="signal peptide" evidence="1">
    <location>
        <begin position="1"/>
        <end position="16"/>
    </location>
</feature>
<reference evidence="2 3" key="1">
    <citation type="submission" date="2018-11" db="EMBL/GenBank/DDBJ databases">
        <title>Genomes From Bacteria Associated with the Canine Oral Cavity: a Test Case for Automated Genome-Based Taxonomic Assignment.</title>
        <authorList>
            <person name="Coil D.A."/>
            <person name="Jospin G."/>
            <person name="Darling A.E."/>
            <person name="Wallis C."/>
            <person name="Davis I.J."/>
            <person name="Harris S."/>
            <person name="Eisen J.A."/>
            <person name="Holcombe L.J."/>
            <person name="O'Flynn C."/>
        </authorList>
    </citation>
    <scope>NUCLEOTIDE SEQUENCE [LARGE SCALE GENOMIC DNA]</scope>
    <source>
        <strain evidence="2 3">OH887_COT-365</strain>
    </source>
</reference>
<accession>A0A3P1TB62</accession>
<gene>
    <name evidence="2" type="ORF">EII34_03365</name>
</gene>
<feature type="chain" id="PRO_5018041991" evidence="1">
    <location>
        <begin position="17"/>
        <end position="89"/>
    </location>
</feature>
<dbReference type="AlphaFoldDB" id="A0A3P1TB62"/>
<dbReference type="Pfam" id="PF09683">
    <property type="entry name" value="Lactococcin_972"/>
    <property type="match status" value="1"/>
</dbReference>
<name>A0A3P1TB62_9ACTN</name>
<proteinExistence type="predicted"/>
<evidence type="ECO:0000313" key="2">
    <source>
        <dbReference type="EMBL" id="RRD06677.1"/>
    </source>
</evidence>
<dbReference type="OrthoDB" id="5024229at2"/>
<dbReference type="InterPro" id="IPR006540">
    <property type="entry name" value="Lactococcin_972"/>
</dbReference>
<organism evidence="2 3">
    <name type="scientific">Arachnia propionica</name>
    <dbReference type="NCBI Taxonomy" id="1750"/>
    <lineage>
        <taxon>Bacteria</taxon>
        <taxon>Bacillati</taxon>
        <taxon>Actinomycetota</taxon>
        <taxon>Actinomycetes</taxon>
        <taxon>Propionibacteriales</taxon>
        <taxon>Propionibacteriaceae</taxon>
        <taxon>Arachnia</taxon>
    </lineage>
</organism>
<keyword evidence="1" id="KW-0732">Signal</keyword>
<comment type="caution">
    <text evidence="2">The sequence shown here is derived from an EMBL/GenBank/DDBJ whole genome shotgun (WGS) entry which is preliminary data.</text>
</comment>
<evidence type="ECO:0000256" key="1">
    <source>
        <dbReference type="SAM" id="SignalP"/>
    </source>
</evidence>
<sequence length="89" mass="9677">MLAVVILMTSTGAAFAITRNVAGGTWDHGTHVLIGVAWSSFWHPSRKHGSSVKIGADVHRSACAPADETAKAERWRPPGTRASYHYRFC</sequence>
<dbReference type="Gene3D" id="2.60.40.2850">
    <property type="match status" value="1"/>
</dbReference>
<dbReference type="Proteomes" id="UP000280819">
    <property type="component" value="Unassembled WGS sequence"/>
</dbReference>